<protein>
    <recommendedName>
        <fullName evidence="4">Secondary thiamine-phosphate synthase enzyme</fullName>
    </recommendedName>
</protein>
<dbReference type="AlphaFoldDB" id="A0A2M6WHS3"/>
<dbReference type="EMBL" id="PFBA01000026">
    <property type="protein sequence ID" value="PIT92341.1"/>
    <property type="molecule type" value="Genomic_DNA"/>
</dbReference>
<name>A0A2M6WHS3_9BACT</name>
<dbReference type="Gene3D" id="2.60.120.460">
    <property type="entry name" value="YjbQ-like"/>
    <property type="match status" value="1"/>
</dbReference>
<dbReference type="InterPro" id="IPR001602">
    <property type="entry name" value="UPF0047_YjbQ-like"/>
</dbReference>
<comment type="caution">
    <text evidence="2">The sequence shown here is derived from an EMBL/GenBank/DDBJ whole genome shotgun (WGS) entry which is preliminary data.</text>
</comment>
<dbReference type="Proteomes" id="UP000228635">
    <property type="component" value="Unassembled WGS sequence"/>
</dbReference>
<gene>
    <name evidence="2" type="ORF">COU08_02935</name>
</gene>
<dbReference type="Pfam" id="PF01894">
    <property type="entry name" value="YjbQ"/>
    <property type="match status" value="1"/>
</dbReference>
<sequence>MPKDLRKPKTRNGGVMSRFAIFEIHPSEMRNTKHPNLKFLDITRKIRNIVHNAQIAEGIIAIAVLHTTATIAMIEREAGLIVNDLADLVTRLVHDQKNCSHDRPHRLERLTKKLNRREPENGVSHLRVMLLNIASSIMVIIHEQKLLLGTWQRIIFIDGDPQNEATRTVAIQIIGE</sequence>
<evidence type="ECO:0000313" key="3">
    <source>
        <dbReference type="Proteomes" id="UP000228635"/>
    </source>
</evidence>
<evidence type="ECO:0008006" key="4">
    <source>
        <dbReference type="Google" id="ProtNLM"/>
    </source>
</evidence>
<dbReference type="InterPro" id="IPR035917">
    <property type="entry name" value="YjbQ-like_sf"/>
</dbReference>
<organism evidence="2 3">
    <name type="scientific">Candidatus Harrisonbacteria bacterium CG10_big_fil_rev_8_21_14_0_10_42_17</name>
    <dbReference type="NCBI Taxonomy" id="1974584"/>
    <lineage>
        <taxon>Bacteria</taxon>
        <taxon>Candidatus Harrisoniibacteriota</taxon>
    </lineage>
</organism>
<dbReference type="PANTHER" id="PTHR30615">
    <property type="entry name" value="UNCHARACTERIZED PROTEIN YJBQ-RELATED"/>
    <property type="match status" value="1"/>
</dbReference>
<reference evidence="3" key="1">
    <citation type="submission" date="2017-09" db="EMBL/GenBank/DDBJ databases">
        <title>Depth-based differentiation of microbial function through sediment-hosted aquifers and enrichment of novel symbionts in the deep terrestrial subsurface.</title>
        <authorList>
            <person name="Probst A.J."/>
            <person name="Ladd B."/>
            <person name="Jarett J.K."/>
            <person name="Geller-Mcgrath D.E."/>
            <person name="Sieber C.M.K."/>
            <person name="Emerson J.B."/>
            <person name="Anantharaman K."/>
            <person name="Thomas B.C."/>
            <person name="Malmstrom R."/>
            <person name="Stieglmeier M."/>
            <person name="Klingl A."/>
            <person name="Woyke T."/>
            <person name="Ryan C.M."/>
            <person name="Banfield J.F."/>
        </authorList>
    </citation>
    <scope>NUCLEOTIDE SEQUENCE [LARGE SCALE GENOMIC DNA]</scope>
</reference>
<dbReference type="SUPFAM" id="SSF111038">
    <property type="entry name" value="YjbQ-like"/>
    <property type="match status" value="1"/>
</dbReference>
<proteinExistence type="inferred from homology"/>
<evidence type="ECO:0000256" key="1">
    <source>
        <dbReference type="ARBA" id="ARBA00005534"/>
    </source>
</evidence>
<accession>A0A2M6WHS3</accession>
<evidence type="ECO:0000313" key="2">
    <source>
        <dbReference type="EMBL" id="PIT92341.1"/>
    </source>
</evidence>
<comment type="similarity">
    <text evidence="1">Belongs to the UPF0047 family.</text>
</comment>
<dbReference type="PANTHER" id="PTHR30615:SF8">
    <property type="entry name" value="UPF0047 PROTEIN C4A8.02C"/>
    <property type="match status" value="1"/>
</dbReference>